<organism evidence="4 5">
    <name type="scientific">Streptomyces nitrosporeus</name>
    <dbReference type="NCBI Taxonomy" id="28894"/>
    <lineage>
        <taxon>Bacteria</taxon>
        <taxon>Bacillati</taxon>
        <taxon>Actinomycetota</taxon>
        <taxon>Actinomycetes</taxon>
        <taxon>Kitasatosporales</taxon>
        <taxon>Streptomycetaceae</taxon>
        <taxon>Streptomyces</taxon>
    </lineage>
</organism>
<evidence type="ECO:0000256" key="2">
    <source>
        <dbReference type="RuleBase" id="RU366034"/>
    </source>
</evidence>
<comment type="cofactor">
    <cofactor evidence="2">
        <name>Mg(2+)</name>
        <dbReference type="ChEBI" id="CHEBI:18420"/>
    </cofactor>
</comment>
<dbReference type="SFLD" id="SFLDS00005">
    <property type="entry name" value="Isoprenoid_Synthase_Type_I"/>
    <property type="match status" value="1"/>
</dbReference>
<dbReference type="SUPFAM" id="SSF48576">
    <property type="entry name" value="Terpenoid synthases"/>
    <property type="match status" value="1"/>
</dbReference>
<reference evidence="4 5" key="1">
    <citation type="submission" date="2017-09" db="EMBL/GenBank/DDBJ databases">
        <authorList>
            <person name="Lee N."/>
            <person name="Cho B.-K."/>
        </authorList>
    </citation>
    <scope>NUCLEOTIDE SEQUENCE [LARGE SCALE GENOMIC DNA]</scope>
    <source>
        <strain evidence="4 5">ATCC 12769</strain>
    </source>
</reference>
<dbReference type="KEGG" id="snk:CP967_32405"/>
<dbReference type="InterPro" id="IPR008949">
    <property type="entry name" value="Isoprenoid_synthase_dom_sf"/>
</dbReference>
<dbReference type="EC" id="4.2.3.-" evidence="2"/>
<dbReference type="EMBL" id="CP023702">
    <property type="protein sequence ID" value="QEU76048.1"/>
    <property type="molecule type" value="Genomic_DNA"/>
</dbReference>
<proteinExistence type="inferred from homology"/>
<dbReference type="GO" id="GO:0010333">
    <property type="term" value="F:terpene synthase activity"/>
    <property type="evidence" value="ECO:0007669"/>
    <property type="project" value="InterPro"/>
</dbReference>
<dbReference type="Pfam" id="PF19086">
    <property type="entry name" value="Terpene_syn_C_2"/>
    <property type="match status" value="1"/>
</dbReference>
<keyword evidence="1 2" id="KW-0456">Lyase</keyword>
<feature type="compositionally biased region" description="Low complexity" evidence="3">
    <location>
        <begin position="1"/>
        <end position="11"/>
    </location>
</feature>
<dbReference type="PANTHER" id="PTHR35201">
    <property type="entry name" value="TERPENE SYNTHASE"/>
    <property type="match status" value="1"/>
</dbReference>
<evidence type="ECO:0000313" key="5">
    <source>
        <dbReference type="Proteomes" id="UP000326178"/>
    </source>
</evidence>
<evidence type="ECO:0000256" key="3">
    <source>
        <dbReference type="SAM" id="MobiDB-lite"/>
    </source>
</evidence>
<keyword evidence="2" id="KW-0460">Magnesium</keyword>
<gene>
    <name evidence="4" type="ORF">CP967_32405</name>
</gene>
<dbReference type="Proteomes" id="UP000326178">
    <property type="component" value="Chromosome"/>
</dbReference>
<dbReference type="PANTHER" id="PTHR35201:SF4">
    <property type="entry name" value="BETA-PINACENE SYNTHASE-RELATED"/>
    <property type="match status" value="1"/>
</dbReference>
<feature type="region of interest" description="Disordered" evidence="3">
    <location>
        <begin position="1"/>
        <end position="45"/>
    </location>
</feature>
<evidence type="ECO:0000256" key="1">
    <source>
        <dbReference type="ARBA" id="ARBA00023239"/>
    </source>
</evidence>
<keyword evidence="5" id="KW-1185">Reference proteome</keyword>
<evidence type="ECO:0000313" key="4">
    <source>
        <dbReference type="EMBL" id="QEU76048.1"/>
    </source>
</evidence>
<comment type="similarity">
    <text evidence="2">Belongs to the terpene synthase family.</text>
</comment>
<keyword evidence="2" id="KW-0479">Metal-binding</keyword>
<feature type="compositionally biased region" description="Pro residues" evidence="3">
    <location>
        <begin position="12"/>
        <end position="21"/>
    </location>
</feature>
<dbReference type="SFLD" id="SFLDG01020">
    <property type="entry name" value="Terpene_Cyclase_Like_2"/>
    <property type="match status" value="1"/>
</dbReference>
<dbReference type="InterPro" id="IPR034686">
    <property type="entry name" value="Terpene_cyclase-like_2"/>
</dbReference>
<dbReference type="GO" id="GO:0046872">
    <property type="term" value="F:metal ion binding"/>
    <property type="evidence" value="ECO:0007669"/>
    <property type="project" value="UniProtKB-KW"/>
</dbReference>
<dbReference type="RefSeq" id="WP_167535482.1">
    <property type="nucleotide sequence ID" value="NZ_BMUV01000012.1"/>
</dbReference>
<dbReference type="AlphaFoldDB" id="A0A5J6FI53"/>
<feature type="compositionally biased region" description="Low complexity" evidence="3">
    <location>
        <begin position="22"/>
        <end position="32"/>
    </location>
</feature>
<accession>A0A5J6FI53</accession>
<name>A0A5J6FI53_9ACTN</name>
<dbReference type="Gene3D" id="1.10.600.10">
    <property type="entry name" value="Farnesyl Diphosphate Synthase"/>
    <property type="match status" value="1"/>
</dbReference>
<protein>
    <recommendedName>
        <fullName evidence="2">Terpene synthase</fullName>
        <ecNumber evidence="2">4.2.3.-</ecNumber>
    </recommendedName>
</protein>
<sequence length="410" mass="44673">MTGTAWPSPHSTAPPSPPTRPRPCAGSPPARSSGRREPPSRRSCARGGPALFLEVALSTTDALALPFYCPIEPAIHPAADEAAHRAVGWIDAMGFARTGDEHARALGTNSADFYARFAPHADLDRLWLAACWVYWGFAFDDARCDEGPLAADPAGFARMAAHTQRALEIPGPLHTGDRYAAAVHDLGERFRACATPVQNRRFHHAHRAWLSGVQWQVGNRATGRMPVLDEYLTMRLHSAGGEPTYAMLEIVNGEEVPAREMDSPAVQALTEMAICVDALDNDRHSFARESGRHQTDQNILTVLMAQDGSTPEQALYDAVALRDSVLCRFLELAERVRAHASRPLARYLDDLAHGIRGNIEWALSVPRYLGAGSGGLRTAPAPPVWAGSPLAGTLDPRRLPTVSWWWQDLA</sequence>